<dbReference type="PANTHER" id="PTHR45458">
    <property type="entry name" value="SHORT-CHAIN DEHYDROGENASE/REDUCTASE SDR"/>
    <property type="match status" value="1"/>
</dbReference>
<dbReference type="PANTHER" id="PTHR45458:SF1">
    <property type="entry name" value="SHORT CHAIN DEHYDROGENASE"/>
    <property type="match status" value="1"/>
</dbReference>
<dbReference type="EMBL" id="LNZB01000048">
    <property type="protein sequence ID" value="KTD77158.1"/>
    <property type="molecule type" value="Genomic_DNA"/>
</dbReference>
<dbReference type="STRING" id="66969.Lwal_1935"/>
<dbReference type="InterPro" id="IPR052184">
    <property type="entry name" value="SDR_enzymes"/>
</dbReference>
<dbReference type="EC" id="1.1.1.184" evidence="1"/>
<dbReference type="Gene3D" id="3.40.50.720">
    <property type="entry name" value="NAD(P)-binding Rossmann-like Domain"/>
    <property type="match status" value="1"/>
</dbReference>
<dbReference type="AlphaFoldDB" id="A0A0W1A766"/>
<accession>A0A0W1A766</accession>
<keyword evidence="1" id="KW-0560">Oxidoreductase</keyword>
<dbReference type="GO" id="GO:0004090">
    <property type="term" value="F:carbonyl reductase (NADPH) activity"/>
    <property type="evidence" value="ECO:0007669"/>
    <property type="project" value="UniProtKB-EC"/>
</dbReference>
<dbReference type="PATRIC" id="fig|66969.6.peg.2109"/>
<reference evidence="1 2" key="1">
    <citation type="submission" date="2015-11" db="EMBL/GenBank/DDBJ databases">
        <title>Genomic analysis of 38 Legionella species identifies large and diverse effector repertoires.</title>
        <authorList>
            <person name="Burstein D."/>
            <person name="Amaro F."/>
            <person name="Zusman T."/>
            <person name="Lifshitz Z."/>
            <person name="Cohen O."/>
            <person name="Gilbert J.A."/>
            <person name="Pupko T."/>
            <person name="Shuman H.A."/>
            <person name="Segal G."/>
        </authorList>
    </citation>
    <scope>NUCLEOTIDE SEQUENCE [LARGE SCALE GENOMIC DNA]</scope>
    <source>
        <strain evidence="1 2">ATCC 51914</strain>
    </source>
</reference>
<evidence type="ECO:0000313" key="1">
    <source>
        <dbReference type="EMBL" id="KTD77158.1"/>
    </source>
</evidence>
<organism evidence="1 2">
    <name type="scientific">Legionella waltersii</name>
    <dbReference type="NCBI Taxonomy" id="66969"/>
    <lineage>
        <taxon>Bacteria</taxon>
        <taxon>Pseudomonadati</taxon>
        <taxon>Pseudomonadota</taxon>
        <taxon>Gammaproteobacteria</taxon>
        <taxon>Legionellales</taxon>
        <taxon>Legionellaceae</taxon>
        <taxon>Legionella</taxon>
    </lineage>
</organism>
<protein>
    <submittedName>
        <fullName evidence="1">Oxidoreductase</fullName>
        <ecNumber evidence="1">1.1.1.184</ecNumber>
    </submittedName>
</protein>
<name>A0A0W1A766_9GAMM</name>
<dbReference type="OrthoDB" id="9810734at2"/>
<sequence length="210" mass="23713">MVVTGISRGIGFAIAKLFLQKGWRVFGTSTNGHKPLEHKNLHVYAMDLSDSNQIHFVAQQLPEVTLLINNAAILLEAWGETTINMDQLKHTFSVNVFGTIEFTELCFPKLKKDGQIITMSSGWGTFSSNDSAAQPHYKMSKACLNMYTMLLAERFPHITVSAFDPGWVKTDMGSDDAPTLPSETAKEIYDLVIRKKRSGCLWHRNYIREW</sequence>
<dbReference type="PRINTS" id="PR00081">
    <property type="entry name" value="GDHRDH"/>
</dbReference>
<dbReference type="InterPro" id="IPR036291">
    <property type="entry name" value="NAD(P)-bd_dom_sf"/>
</dbReference>
<proteinExistence type="predicted"/>
<gene>
    <name evidence="1" type="ORF">Lwal_1935</name>
</gene>
<dbReference type="RefSeq" id="WP_095197594.1">
    <property type="nucleotide sequence ID" value="NZ_CAAAIQ010000011.1"/>
</dbReference>
<dbReference type="Proteomes" id="UP000054729">
    <property type="component" value="Unassembled WGS sequence"/>
</dbReference>
<comment type="caution">
    <text evidence="1">The sequence shown here is derived from an EMBL/GenBank/DDBJ whole genome shotgun (WGS) entry which is preliminary data.</text>
</comment>
<keyword evidence="2" id="KW-1185">Reference proteome</keyword>
<dbReference type="InterPro" id="IPR002347">
    <property type="entry name" value="SDR_fam"/>
</dbReference>
<dbReference type="SUPFAM" id="SSF51735">
    <property type="entry name" value="NAD(P)-binding Rossmann-fold domains"/>
    <property type="match status" value="1"/>
</dbReference>
<dbReference type="Pfam" id="PF00106">
    <property type="entry name" value="adh_short"/>
    <property type="match status" value="1"/>
</dbReference>
<evidence type="ECO:0000313" key="2">
    <source>
        <dbReference type="Proteomes" id="UP000054729"/>
    </source>
</evidence>